<reference evidence="3" key="1">
    <citation type="journal article" date="2014" name="Int. J. Syst. Evol. Microbiol.">
        <title>Complete genome sequence of Corynebacterium casei LMG S-19264T (=DSM 44701T), isolated from a smear-ripened cheese.</title>
        <authorList>
            <consortium name="US DOE Joint Genome Institute (JGI-PGF)"/>
            <person name="Walter F."/>
            <person name="Albersmeier A."/>
            <person name="Kalinowski J."/>
            <person name="Ruckert C."/>
        </authorList>
    </citation>
    <scope>NUCLEOTIDE SEQUENCE</scope>
    <source>
        <strain evidence="3">JCM 4434</strain>
    </source>
</reference>
<dbReference type="EMBL" id="JPRF03000020">
    <property type="protein sequence ID" value="OEV37504.1"/>
    <property type="molecule type" value="Genomic_DNA"/>
</dbReference>
<feature type="compositionally biased region" description="Low complexity" evidence="1">
    <location>
        <begin position="21"/>
        <end position="37"/>
    </location>
</feature>
<dbReference type="GeneID" id="97486931"/>
<feature type="compositionally biased region" description="Gly residues" evidence="1">
    <location>
        <begin position="133"/>
        <end position="148"/>
    </location>
</feature>
<evidence type="ECO:0000313" key="5">
    <source>
        <dbReference type="Proteomes" id="UP000037395"/>
    </source>
</evidence>
<keyword evidence="2" id="KW-1133">Transmembrane helix</keyword>
<dbReference type="EMBL" id="BMUB01000008">
    <property type="protein sequence ID" value="GGU83012.1"/>
    <property type="molecule type" value="Genomic_DNA"/>
</dbReference>
<organism evidence="4 5">
    <name type="scientific">Kitasatospora aureofaciens</name>
    <name type="common">Streptomyces aureofaciens</name>
    <dbReference type="NCBI Taxonomy" id="1894"/>
    <lineage>
        <taxon>Bacteria</taxon>
        <taxon>Bacillati</taxon>
        <taxon>Actinomycetota</taxon>
        <taxon>Actinomycetes</taxon>
        <taxon>Kitasatosporales</taxon>
        <taxon>Streptomycetaceae</taxon>
        <taxon>Kitasatospora</taxon>
    </lineage>
</organism>
<keyword evidence="2" id="KW-0812">Transmembrane</keyword>
<keyword evidence="5" id="KW-1185">Reference proteome</keyword>
<feature type="compositionally biased region" description="Low complexity" evidence="1">
    <location>
        <begin position="228"/>
        <end position="251"/>
    </location>
</feature>
<sequence length="403" mass="40690">MSQRRSYPNSGDFNLDDLFRPEPGQPQGQPGQPQGPTAVPPVGQPSGQPEYLGDGAHTQQQWGAAPQPGYGVPPQADPAPATQHLPPYPAGDPQSGGYPAPQPGYGVPQQAAPGYQGYPPAAQPQTQQQSGHPGQGYGQGGYAQGAHGTDGYGQGGYAQGAHGTDGYGQGGYGQADPNATQGGRPGRGGRSSNKLIIGGVVAGCAAAGILVAVLMNGGENTDKSGHKTAPVAATGSTAPGTASASGSGAPVDPEVKAQAQPLSDLLGTASDSRSSVVSAVASVQKCDKLPDSQQALTAAAGKRRELQTKLGQLKTDKLPGGQQLIEQLNAAWTASAQADDEYAAWATDAQSSCDPKKPDTGNQHYKNAVQASGTATTAKKQASSLWNTIATQTGLPSRSDGDL</sequence>
<reference evidence="5" key="3">
    <citation type="submission" date="2016-08" db="EMBL/GenBank/DDBJ databases">
        <title>Sequencing, assembly and comparative genomics of S. aureofaciens ATCC 10762.</title>
        <authorList>
            <person name="Gradnigo J.S."/>
            <person name="Johnson N."/>
            <person name="Somerville G.A."/>
        </authorList>
    </citation>
    <scope>NUCLEOTIDE SEQUENCE [LARGE SCALE GENOMIC DNA]</scope>
    <source>
        <strain evidence="5">ATCC 10762 / DSM 40127 / CCM 3239 / JCM 4008 / LMG 5968 / NBRC 12843 / NCIMB 8234 / A-377</strain>
    </source>
</reference>
<evidence type="ECO:0000256" key="2">
    <source>
        <dbReference type="SAM" id="Phobius"/>
    </source>
</evidence>
<evidence type="ECO:0000313" key="3">
    <source>
        <dbReference type="EMBL" id="GGU83012.1"/>
    </source>
</evidence>
<feature type="transmembrane region" description="Helical" evidence="2">
    <location>
        <begin position="195"/>
        <end position="215"/>
    </location>
</feature>
<feature type="region of interest" description="Disordered" evidence="1">
    <location>
        <begin position="163"/>
        <end position="190"/>
    </location>
</feature>
<dbReference type="RefSeq" id="WP_050366627.1">
    <property type="nucleotide sequence ID" value="NZ_BMUB01000008.1"/>
</dbReference>
<feature type="compositionally biased region" description="Gly residues" evidence="1">
    <location>
        <begin position="163"/>
        <end position="173"/>
    </location>
</feature>
<feature type="compositionally biased region" description="Polar residues" evidence="1">
    <location>
        <begin position="1"/>
        <end position="12"/>
    </location>
</feature>
<name>A0A1E7NA36_KITAU</name>
<gene>
    <name evidence="3" type="ORF">GCM10010502_38840</name>
    <name evidence="4" type="ORF">HS99_0026160</name>
</gene>
<reference evidence="4 5" key="2">
    <citation type="submission" date="2014-07" db="EMBL/GenBank/DDBJ databases">
        <authorList>
            <person name="Zhang J.E."/>
            <person name="Yang H."/>
            <person name="Guo J."/>
            <person name="Deng Z."/>
            <person name="Luo H."/>
            <person name="Luo M."/>
            <person name="Zhao B."/>
        </authorList>
    </citation>
    <scope>NUCLEOTIDE SEQUENCE [LARGE SCALE GENOMIC DNA]</scope>
    <source>
        <strain evidence="4">ATCC 10762</strain>
        <strain evidence="5">ATCC 10762 / DSM 40127 / CCM 3239 / JCM 4008 / LMG 5968 / NBRC 12843 / NCIMB 8234 / A-377</strain>
    </source>
</reference>
<evidence type="ECO:0000256" key="1">
    <source>
        <dbReference type="SAM" id="MobiDB-lite"/>
    </source>
</evidence>
<dbReference type="AlphaFoldDB" id="A0A1E7NA36"/>
<dbReference type="KEGG" id="kau:B6264_09195"/>
<evidence type="ECO:0000313" key="4">
    <source>
        <dbReference type="EMBL" id="OEV37504.1"/>
    </source>
</evidence>
<keyword evidence="2" id="KW-0472">Membrane</keyword>
<proteinExistence type="predicted"/>
<feature type="region of interest" description="Disordered" evidence="1">
    <location>
        <begin position="1"/>
        <end position="148"/>
    </location>
</feature>
<comment type="caution">
    <text evidence="4">The sequence shown here is derived from an EMBL/GenBank/DDBJ whole genome shotgun (WGS) entry which is preliminary data.</text>
</comment>
<dbReference type="Proteomes" id="UP000037395">
    <property type="component" value="Unassembled WGS sequence"/>
</dbReference>
<reference evidence="4" key="4">
    <citation type="submission" date="2016-08" db="EMBL/GenBank/DDBJ databases">
        <title>Sequencing, Assembly and Comparative Genomics of S. aureofaciens ATCC 10762.</title>
        <authorList>
            <person name="Gradnigo J.S."/>
            <person name="Johnson N."/>
            <person name="Somerville G.A."/>
        </authorList>
    </citation>
    <scope>NUCLEOTIDE SEQUENCE [LARGE SCALE GENOMIC DNA]</scope>
    <source>
        <strain evidence="4">ATCC 10762</strain>
    </source>
</reference>
<reference evidence="3" key="5">
    <citation type="submission" date="2020-09" db="EMBL/GenBank/DDBJ databases">
        <authorList>
            <person name="Sun Q."/>
            <person name="Ohkuma M."/>
        </authorList>
    </citation>
    <scope>NUCLEOTIDE SEQUENCE</scope>
    <source>
        <strain evidence="3">JCM 4434</strain>
    </source>
</reference>
<dbReference type="OrthoDB" id="3763497at2"/>
<feature type="region of interest" description="Disordered" evidence="1">
    <location>
        <begin position="222"/>
        <end position="254"/>
    </location>
</feature>
<accession>A0A1E7NA36</accession>
<dbReference type="Proteomes" id="UP000610124">
    <property type="component" value="Unassembled WGS sequence"/>
</dbReference>
<protein>
    <submittedName>
        <fullName evidence="4">Uncharacterized protein</fullName>
    </submittedName>
</protein>
<accession>A0A8H9HQP2</accession>
<feature type="compositionally biased region" description="Low complexity" evidence="1">
    <location>
        <begin position="108"/>
        <end position="132"/>
    </location>
</feature>